<gene>
    <name evidence="1" type="ORF">EGH73_00740</name>
</gene>
<evidence type="ECO:0000313" key="1">
    <source>
        <dbReference type="EMBL" id="ROI14956.1"/>
    </source>
</evidence>
<dbReference type="RefSeq" id="WP_123280224.1">
    <property type="nucleotide sequence ID" value="NZ_RJTU01000008.1"/>
</dbReference>
<reference evidence="2" key="2">
    <citation type="submission" date="2018-11" db="EMBL/GenBank/DDBJ databases">
        <title>Proposal to divide the Flavobacteriaceae and reorganize its genera based on Amino Acid Identity values calculated from whole genome sequences.</title>
        <authorList>
            <person name="Nicholson A.C."/>
            <person name="Gulvik C.A."/>
            <person name="Whitney A.M."/>
            <person name="Humrighouse B.W."/>
            <person name="Bell M."/>
            <person name="Holmes B."/>
            <person name="Steigerwalt A."/>
            <person name="Villarma A."/>
            <person name="Sheth M."/>
            <person name="Batra D."/>
            <person name="Pryor J."/>
            <person name="Bernardet J.-F."/>
            <person name="Hugo C."/>
            <person name="Kampfer P."/>
            <person name="Newman J."/>
            <person name="Mcquiston J."/>
        </authorList>
    </citation>
    <scope>NUCLEOTIDE SEQUENCE [LARGE SCALE GENOMIC DNA]</scope>
    <source>
        <strain evidence="2">DSM 22165</strain>
    </source>
</reference>
<dbReference type="AlphaFoldDB" id="A0A3N0XC64"/>
<reference evidence="2" key="1">
    <citation type="submission" date="2018-11" db="EMBL/GenBank/DDBJ databases">
        <title>Proposal to divide the Flavobacteriaceae and reorganize its genera based on Amino Acid Identity values calculated from whole genome sequences.</title>
        <authorList>
            <person name="Nicholson A.C."/>
            <person name="Gulvik C.A."/>
            <person name="Whitney A.M."/>
            <person name="Humrighouse B.W."/>
            <person name="Bell M."/>
            <person name="Holmes B."/>
            <person name="Steigerwalt A."/>
            <person name="Villarma A."/>
            <person name="Sheth M."/>
            <person name="Batra D."/>
            <person name="Pryor J."/>
            <person name="Bernardet J.-F."/>
            <person name="Hugo C."/>
            <person name="Kampfer P."/>
            <person name="Newman J."/>
            <person name="Mcquiston J.R."/>
        </authorList>
    </citation>
    <scope>NUCLEOTIDE SEQUENCE [LARGE SCALE GENOMIC DNA]</scope>
    <source>
        <strain evidence="2">DSM 22165</strain>
    </source>
</reference>
<proteinExistence type="predicted"/>
<comment type="caution">
    <text evidence="1">The sequence shown here is derived from an EMBL/GenBank/DDBJ whole genome shotgun (WGS) entry which is preliminary data.</text>
</comment>
<name>A0A3N0XC64_9FLAO</name>
<accession>A0A3N0XC64</accession>
<dbReference type="Proteomes" id="UP000267623">
    <property type="component" value="Unassembled WGS sequence"/>
</dbReference>
<organism evidence="1 2">
    <name type="scientific">Epilithonimonas hominis</name>
    <dbReference type="NCBI Taxonomy" id="420404"/>
    <lineage>
        <taxon>Bacteria</taxon>
        <taxon>Pseudomonadati</taxon>
        <taxon>Bacteroidota</taxon>
        <taxon>Flavobacteriia</taxon>
        <taxon>Flavobacteriales</taxon>
        <taxon>Weeksellaceae</taxon>
        <taxon>Chryseobacterium group</taxon>
        <taxon>Epilithonimonas</taxon>
    </lineage>
</organism>
<sequence>MKIRLLCKKVMLQNIVLRIDLLLIEMRGILQLRGEVRSSFATLKVVPLNKVSTSLCEAFKLDKLMADYMIHLF</sequence>
<protein>
    <submittedName>
        <fullName evidence="1">Uncharacterized protein</fullName>
    </submittedName>
</protein>
<evidence type="ECO:0000313" key="2">
    <source>
        <dbReference type="Proteomes" id="UP000267623"/>
    </source>
</evidence>
<dbReference type="EMBL" id="RJTU01000008">
    <property type="protein sequence ID" value="ROI14956.1"/>
    <property type="molecule type" value="Genomic_DNA"/>
</dbReference>